<feature type="binding site" evidence="5">
    <location>
        <position position="10"/>
    </location>
    <ligand>
        <name>Mg(2+)</name>
        <dbReference type="ChEBI" id="CHEBI:18420"/>
    </ligand>
</feature>
<evidence type="ECO:0000256" key="1">
    <source>
        <dbReference type="ARBA" id="ARBA00022649"/>
    </source>
</evidence>
<gene>
    <name evidence="5" type="primary">vapC</name>
    <name evidence="7" type="ORF">HAP95_01380</name>
</gene>
<dbReference type="Proteomes" id="UP000755654">
    <property type="component" value="Unassembled WGS sequence"/>
</dbReference>
<keyword evidence="1 5" id="KW-1277">Toxin-antitoxin system</keyword>
<keyword evidence="4 5" id="KW-0378">Hydrolase</keyword>
<evidence type="ECO:0000256" key="5">
    <source>
        <dbReference type="HAMAP-Rule" id="MF_00265"/>
    </source>
</evidence>
<feature type="binding site" evidence="5">
    <location>
        <position position="110"/>
    </location>
    <ligand>
        <name>Mg(2+)</name>
        <dbReference type="ChEBI" id="CHEBI:18420"/>
    </ligand>
</feature>
<dbReference type="InterPro" id="IPR002716">
    <property type="entry name" value="PIN_dom"/>
</dbReference>
<dbReference type="CDD" id="cd09874">
    <property type="entry name" value="PIN_MT3492-like"/>
    <property type="match status" value="1"/>
</dbReference>
<sequence>MNPTKRYYFDTSFLAPLILEEASSLQVVTYLRELSTGQFLLSSLTRLEFSSLLAREVRMGGLQESEALAAENICDDLLREAFQIVCPAQDDYVLAGHYIRHYESGLRTADALHLAIAKNQGSDLLLSLDKGLLKAAKMMGIRCGCGIDAPAGRF</sequence>
<organism evidence="7 8">
    <name type="scientific">Acidithiobacillus sulfurivorans</name>
    <dbReference type="NCBI Taxonomy" id="1958756"/>
    <lineage>
        <taxon>Bacteria</taxon>
        <taxon>Pseudomonadati</taxon>
        <taxon>Pseudomonadota</taxon>
        <taxon>Acidithiobacillia</taxon>
        <taxon>Acidithiobacillales</taxon>
        <taxon>Acidithiobacillaceae</taxon>
        <taxon>Acidithiobacillus</taxon>
    </lineage>
</organism>
<comment type="function">
    <text evidence="5">Toxic component of a toxin-antitoxin (TA) system. An RNase.</text>
</comment>
<dbReference type="InterPro" id="IPR029060">
    <property type="entry name" value="PIN-like_dom_sf"/>
</dbReference>
<evidence type="ECO:0000256" key="4">
    <source>
        <dbReference type="ARBA" id="ARBA00022801"/>
    </source>
</evidence>
<evidence type="ECO:0000256" key="3">
    <source>
        <dbReference type="ARBA" id="ARBA00022723"/>
    </source>
</evidence>
<keyword evidence="2 5" id="KW-0540">Nuclease</keyword>
<protein>
    <recommendedName>
        <fullName evidence="5">Ribonuclease VapC</fullName>
        <shortName evidence="5">RNase VapC</shortName>
        <ecNumber evidence="5">3.1.-.-</ecNumber>
    </recommendedName>
    <alternativeName>
        <fullName evidence="5">Toxin VapC</fullName>
    </alternativeName>
</protein>
<accession>A0ABS5ZW18</accession>
<evidence type="ECO:0000313" key="8">
    <source>
        <dbReference type="Proteomes" id="UP000755654"/>
    </source>
</evidence>
<keyword evidence="5" id="KW-0800">Toxin</keyword>
<dbReference type="Pfam" id="PF01850">
    <property type="entry name" value="PIN"/>
    <property type="match status" value="1"/>
</dbReference>
<keyword evidence="3 5" id="KW-0479">Metal-binding</keyword>
<feature type="domain" description="PIN" evidence="6">
    <location>
        <begin position="7"/>
        <end position="137"/>
    </location>
</feature>
<comment type="cofactor">
    <cofactor evidence="5">
        <name>Mg(2+)</name>
        <dbReference type="ChEBI" id="CHEBI:18420"/>
    </cofactor>
</comment>
<dbReference type="Gene3D" id="3.40.50.1010">
    <property type="entry name" value="5'-nuclease"/>
    <property type="match status" value="1"/>
</dbReference>
<dbReference type="InterPro" id="IPR022907">
    <property type="entry name" value="VapC_family"/>
</dbReference>
<keyword evidence="5" id="KW-0460">Magnesium</keyword>
<evidence type="ECO:0000313" key="7">
    <source>
        <dbReference type="EMBL" id="MBU2758868.1"/>
    </source>
</evidence>
<reference evidence="7 8" key="1">
    <citation type="journal article" date="2021" name="ISME J.">
        <title>Genomic evolution of the class Acidithiobacillia: deep-branching Proteobacteria living in extreme acidic conditions.</title>
        <authorList>
            <person name="Moya-Beltran A."/>
            <person name="Beard S."/>
            <person name="Rojas-Villalobos C."/>
            <person name="Issotta F."/>
            <person name="Gallardo Y."/>
            <person name="Ulloa R."/>
            <person name="Giaveno A."/>
            <person name="Degli Esposti M."/>
            <person name="Johnson D.B."/>
            <person name="Quatrini R."/>
        </authorList>
    </citation>
    <scope>NUCLEOTIDE SEQUENCE [LARGE SCALE GENOMIC DNA]</scope>
    <source>
        <strain evidence="7 8">RW2</strain>
    </source>
</reference>
<dbReference type="EC" id="3.1.-.-" evidence="5"/>
<comment type="caution">
    <text evidence="7">The sequence shown here is derived from an EMBL/GenBank/DDBJ whole genome shotgun (WGS) entry which is preliminary data.</text>
</comment>
<dbReference type="HAMAP" id="MF_00265">
    <property type="entry name" value="VapC_Nob1"/>
    <property type="match status" value="1"/>
</dbReference>
<evidence type="ECO:0000259" key="6">
    <source>
        <dbReference type="Pfam" id="PF01850"/>
    </source>
</evidence>
<comment type="similarity">
    <text evidence="5">Belongs to the PINc/VapC protein family.</text>
</comment>
<keyword evidence="8" id="KW-1185">Reference proteome</keyword>
<name>A0ABS5ZW18_9PROT</name>
<dbReference type="EMBL" id="JAAOMP010000026">
    <property type="protein sequence ID" value="MBU2758868.1"/>
    <property type="molecule type" value="Genomic_DNA"/>
</dbReference>
<evidence type="ECO:0000256" key="2">
    <source>
        <dbReference type="ARBA" id="ARBA00022722"/>
    </source>
</evidence>
<dbReference type="SUPFAM" id="SSF88723">
    <property type="entry name" value="PIN domain-like"/>
    <property type="match status" value="1"/>
</dbReference>
<dbReference type="RefSeq" id="WP_215882639.1">
    <property type="nucleotide sequence ID" value="NZ_JAAOMP010000026.1"/>
</dbReference>
<proteinExistence type="inferred from homology"/>